<protein>
    <recommendedName>
        <fullName evidence="5">RxLR effector candidate protein</fullName>
    </recommendedName>
</protein>
<evidence type="ECO:0000256" key="2">
    <source>
        <dbReference type="SAM" id="SignalP"/>
    </source>
</evidence>
<evidence type="ECO:0000313" key="3">
    <source>
        <dbReference type="EnsemblProtists" id="HpaP809797"/>
    </source>
</evidence>
<feature type="compositionally biased region" description="Basic and acidic residues" evidence="1">
    <location>
        <begin position="56"/>
        <end position="67"/>
    </location>
</feature>
<dbReference type="EnsemblProtists" id="HpaT809797">
    <property type="protein sequence ID" value="HpaP809797"/>
    <property type="gene ID" value="HpaG809797"/>
</dbReference>
<feature type="region of interest" description="Disordered" evidence="1">
    <location>
        <begin position="38"/>
        <end position="67"/>
    </location>
</feature>
<organism evidence="3 4">
    <name type="scientific">Hyaloperonospora arabidopsidis (strain Emoy2)</name>
    <name type="common">Downy mildew agent</name>
    <name type="synonym">Peronospora arabidopsidis</name>
    <dbReference type="NCBI Taxonomy" id="559515"/>
    <lineage>
        <taxon>Eukaryota</taxon>
        <taxon>Sar</taxon>
        <taxon>Stramenopiles</taxon>
        <taxon>Oomycota</taxon>
        <taxon>Peronosporomycetes</taxon>
        <taxon>Peronosporales</taxon>
        <taxon>Peronosporaceae</taxon>
        <taxon>Hyaloperonospora</taxon>
    </lineage>
</organism>
<dbReference type="Proteomes" id="UP000011713">
    <property type="component" value="Unassembled WGS sequence"/>
</dbReference>
<sequence>MAQFETCKKRFQALFSLLFLLVVDGRDTVAFGGISRETSSSEELEEDAYSSPSRNDAMKKVSSELEL</sequence>
<proteinExistence type="predicted"/>
<dbReference type="HOGENOM" id="CLU_2817882_0_0_1"/>
<name>M4BTL2_HYAAE</name>
<accession>M4BTL2</accession>
<keyword evidence="2" id="KW-0732">Signal</keyword>
<dbReference type="InParanoid" id="M4BTL2"/>
<dbReference type="VEuPathDB" id="FungiDB:HpaG809797"/>
<evidence type="ECO:0000313" key="4">
    <source>
        <dbReference type="Proteomes" id="UP000011713"/>
    </source>
</evidence>
<feature type="chain" id="PRO_5004049454" description="RxLR effector candidate protein" evidence="2">
    <location>
        <begin position="26"/>
        <end position="67"/>
    </location>
</feature>
<dbReference type="EMBL" id="JH597849">
    <property type="status" value="NOT_ANNOTATED_CDS"/>
    <property type="molecule type" value="Genomic_DNA"/>
</dbReference>
<keyword evidence="4" id="KW-1185">Reference proteome</keyword>
<dbReference type="AlphaFoldDB" id="M4BTL2"/>
<reference evidence="4" key="1">
    <citation type="journal article" date="2010" name="Science">
        <title>Signatures of adaptation to obligate biotrophy in the Hyaloperonospora arabidopsidis genome.</title>
        <authorList>
            <person name="Baxter L."/>
            <person name="Tripathy S."/>
            <person name="Ishaque N."/>
            <person name="Boot N."/>
            <person name="Cabral A."/>
            <person name="Kemen E."/>
            <person name="Thines M."/>
            <person name="Ah-Fong A."/>
            <person name="Anderson R."/>
            <person name="Badejoko W."/>
            <person name="Bittner-Eddy P."/>
            <person name="Boore J.L."/>
            <person name="Chibucos M.C."/>
            <person name="Coates M."/>
            <person name="Dehal P."/>
            <person name="Delehaunty K."/>
            <person name="Dong S."/>
            <person name="Downton P."/>
            <person name="Dumas B."/>
            <person name="Fabro G."/>
            <person name="Fronick C."/>
            <person name="Fuerstenberg S.I."/>
            <person name="Fulton L."/>
            <person name="Gaulin E."/>
            <person name="Govers F."/>
            <person name="Hughes L."/>
            <person name="Humphray S."/>
            <person name="Jiang R.H."/>
            <person name="Judelson H."/>
            <person name="Kamoun S."/>
            <person name="Kyung K."/>
            <person name="Meijer H."/>
            <person name="Minx P."/>
            <person name="Morris P."/>
            <person name="Nelson J."/>
            <person name="Phuntumart V."/>
            <person name="Qutob D."/>
            <person name="Rehmany A."/>
            <person name="Rougon-Cardoso A."/>
            <person name="Ryden P."/>
            <person name="Torto-Alalibo T."/>
            <person name="Studholme D."/>
            <person name="Wang Y."/>
            <person name="Win J."/>
            <person name="Wood J."/>
            <person name="Clifton S.W."/>
            <person name="Rogers J."/>
            <person name="Van den Ackerveken G."/>
            <person name="Jones J.D."/>
            <person name="McDowell J.M."/>
            <person name="Beynon J."/>
            <person name="Tyler B.M."/>
        </authorList>
    </citation>
    <scope>NUCLEOTIDE SEQUENCE [LARGE SCALE GENOMIC DNA]</scope>
    <source>
        <strain evidence="4">Emoy2</strain>
    </source>
</reference>
<evidence type="ECO:0008006" key="5">
    <source>
        <dbReference type="Google" id="ProtNLM"/>
    </source>
</evidence>
<feature type="signal peptide" evidence="2">
    <location>
        <begin position="1"/>
        <end position="25"/>
    </location>
</feature>
<evidence type="ECO:0000256" key="1">
    <source>
        <dbReference type="SAM" id="MobiDB-lite"/>
    </source>
</evidence>
<reference evidence="3" key="2">
    <citation type="submission" date="2015-06" db="UniProtKB">
        <authorList>
            <consortium name="EnsemblProtists"/>
        </authorList>
    </citation>
    <scope>IDENTIFICATION</scope>
    <source>
        <strain evidence="3">Emoy2</strain>
    </source>
</reference>